<name>A0ABD3M2D4_9STRA</name>
<proteinExistence type="predicted"/>
<feature type="compositionally biased region" description="Polar residues" evidence="1">
    <location>
        <begin position="356"/>
        <end position="368"/>
    </location>
</feature>
<keyword evidence="3" id="KW-1185">Reference proteome</keyword>
<dbReference type="EMBL" id="JALLBG020000311">
    <property type="protein sequence ID" value="KAL3756352.1"/>
    <property type="molecule type" value="Genomic_DNA"/>
</dbReference>
<evidence type="ECO:0000313" key="3">
    <source>
        <dbReference type="Proteomes" id="UP001530293"/>
    </source>
</evidence>
<gene>
    <name evidence="2" type="ORF">ACHAWU_001329</name>
</gene>
<dbReference type="Proteomes" id="UP001530293">
    <property type="component" value="Unassembled WGS sequence"/>
</dbReference>
<feature type="region of interest" description="Disordered" evidence="1">
    <location>
        <begin position="337"/>
        <end position="382"/>
    </location>
</feature>
<comment type="caution">
    <text evidence="2">The sequence shown here is derived from an EMBL/GenBank/DDBJ whole genome shotgun (WGS) entry which is preliminary data.</text>
</comment>
<sequence>MKRSRRGKAVAVASAATTTTTDTVTEASSYTFIPATTTKSSSSSSPVPGVDNELAFHLIHAIKARRKWLSSLSKRHVNTASNNSNETNDAENAANDAATTFFNALQHHVSSSNTIRGGTHQSQSNAPSKCLHFLLEIISDPNNSIHLRRAAQYMTNQILLKSSNARNYFAKDASSPLMNFIGMVERLGREIMTNATTTAEAAGSTTATEGGNPSRPEVERLQLEAVELIHTLANQFGNHYPQYTVASRLLGDISLHFSPPLVTTMQNNSRGNATTRMRMLRTLRDEALSTLGIDACCQYECMVDRADSYFRTLMPRFGGFNTSNAGCDAVPTKHDEEHEAEVRDVETSEEEKVGIDSSSRNQIESGNGANVGAVQEGDDDDDDISIDWEEGDIEAMDEINDYSHRGNIISNNDHCVLADHQTAVANTLDVMTRSGALLDGQLVVQIGNGGTSTIRTEQSTHPGGEASRDWANSTTEHVGAEVPTIVARRRLRNLVRKIASRHLPRLNQWIHALSHADMMEERAVIDPATAMLPGGTRQSVGPVSLVLLSQEKRAMRGKMLQRMMQIREDLVGVLRSSESLGITPDMKKGAHVRVVEGSNDVSNDASTVARTNEIPPTIPLRSNSLALPNSIRKRKVSKTSRFHVIYRKSKS</sequence>
<accession>A0ABD3M2D4</accession>
<reference evidence="2 3" key="1">
    <citation type="submission" date="2024-10" db="EMBL/GenBank/DDBJ databases">
        <title>Updated reference genomes for cyclostephanoid diatoms.</title>
        <authorList>
            <person name="Roberts W.R."/>
            <person name="Alverson A.J."/>
        </authorList>
    </citation>
    <scope>NUCLEOTIDE SEQUENCE [LARGE SCALE GENOMIC DNA]</scope>
    <source>
        <strain evidence="2 3">AJA232-27</strain>
    </source>
</reference>
<feature type="compositionally biased region" description="Basic and acidic residues" evidence="1">
    <location>
        <begin position="337"/>
        <end position="354"/>
    </location>
</feature>
<protein>
    <submittedName>
        <fullName evidence="2">Uncharacterized protein</fullName>
    </submittedName>
</protein>
<organism evidence="2 3">
    <name type="scientific">Discostella pseudostelligera</name>
    <dbReference type="NCBI Taxonomy" id="259834"/>
    <lineage>
        <taxon>Eukaryota</taxon>
        <taxon>Sar</taxon>
        <taxon>Stramenopiles</taxon>
        <taxon>Ochrophyta</taxon>
        <taxon>Bacillariophyta</taxon>
        <taxon>Coscinodiscophyceae</taxon>
        <taxon>Thalassiosirophycidae</taxon>
        <taxon>Stephanodiscales</taxon>
        <taxon>Stephanodiscaceae</taxon>
        <taxon>Discostella</taxon>
    </lineage>
</organism>
<evidence type="ECO:0000313" key="2">
    <source>
        <dbReference type="EMBL" id="KAL3756352.1"/>
    </source>
</evidence>
<evidence type="ECO:0000256" key="1">
    <source>
        <dbReference type="SAM" id="MobiDB-lite"/>
    </source>
</evidence>
<dbReference type="AlphaFoldDB" id="A0ABD3M2D4"/>